<dbReference type="FunFam" id="3.40.50.200:FF:000022">
    <property type="entry name" value="Extracellular protease"/>
    <property type="match status" value="1"/>
</dbReference>
<organism evidence="15 16">
    <name type="scientific">Stenotrophomonas ginsengisoli</name>
    <dbReference type="NCBI Taxonomy" id="336566"/>
    <lineage>
        <taxon>Bacteria</taxon>
        <taxon>Pseudomonadati</taxon>
        <taxon>Pseudomonadota</taxon>
        <taxon>Gammaproteobacteria</taxon>
        <taxon>Lysobacterales</taxon>
        <taxon>Lysobacteraceae</taxon>
        <taxon>Stenotrophomonas</taxon>
    </lineage>
</organism>
<evidence type="ECO:0000256" key="4">
    <source>
        <dbReference type="ARBA" id="ARBA00022670"/>
    </source>
</evidence>
<dbReference type="GO" id="GO:0004252">
    <property type="term" value="F:serine-type endopeptidase activity"/>
    <property type="evidence" value="ECO:0007669"/>
    <property type="project" value="UniProtKB-UniRule"/>
</dbReference>
<evidence type="ECO:0000256" key="6">
    <source>
        <dbReference type="ARBA" id="ARBA00022801"/>
    </source>
</evidence>
<evidence type="ECO:0000256" key="11">
    <source>
        <dbReference type="SAM" id="MobiDB-lite"/>
    </source>
</evidence>
<dbReference type="Gene3D" id="3.40.50.200">
    <property type="entry name" value="Peptidase S8/S53 domain"/>
    <property type="match status" value="1"/>
</dbReference>
<evidence type="ECO:0000256" key="7">
    <source>
        <dbReference type="ARBA" id="ARBA00022825"/>
    </source>
</evidence>
<dbReference type="Pfam" id="PF04151">
    <property type="entry name" value="PPC"/>
    <property type="match status" value="1"/>
</dbReference>
<dbReference type="SUPFAM" id="SSF52743">
    <property type="entry name" value="Subtilisin-like"/>
    <property type="match status" value="1"/>
</dbReference>
<dbReference type="InterPro" id="IPR023827">
    <property type="entry name" value="Peptidase_S8_Asp-AS"/>
</dbReference>
<dbReference type="PANTHER" id="PTHR43806:SF11">
    <property type="entry name" value="CEREVISIN-RELATED"/>
    <property type="match status" value="1"/>
</dbReference>
<dbReference type="InterPro" id="IPR015500">
    <property type="entry name" value="Peptidase_S8_subtilisin-rel"/>
</dbReference>
<keyword evidence="6 9" id="KW-0378">Hydrolase</keyword>
<reference evidence="15 16" key="1">
    <citation type="submission" date="2015-05" db="EMBL/GenBank/DDBJ databases">
        <title>Genome sequencing and analysis of members of genus Stenotrophomonas.</title>
        <authorList>
            <person name="Patil P.P."/>
            <person name="Midha S."/>
            <person name="Patil P.B."/>
        </authorList>
    </citation>
    <scope>NUCLEOTIDE SEQUENCE [LARGE SCALE GENOMIC DNA]</scope>
    <source>
        <strain evidence="15 16">DSM 24757</strain>
    </source>
</reference>
<feature type="active site" description="Charge relay system" evidence="9">
    <location>
        <position position="243"/>
    </location>
</feature>
<dbReference type="EMBL" id="LDJM01000026">
    <property type="protein sequence ID" value="KRG76019.1"/>
    <property type="molecule type" value="Genomic_DNA"/>
</dbReference>
<proteinExistence type="inferred from homology"/>
<dbReference type="PRINTS" id="PR00723">
    <property type="entry name" value="SUBTILISIN"/>
</dbReference>
<keyword evidence="3" id="KW-0964">Secreted</keyword>
<evidence type="ECO:0000256" key="10">
    <source>
        <dbReference type="RuleBase" id="RU003355"/>
    </source>
</evidence>
<evidence type="ECO:0000256" key="8">
    <source>
        <dbReference type="ARBA" id="ARBA00023145"/>
    </source>
</evidence>
<sequence length="607" mass="60738">MSKKISINKNLLASATAMAVLASLGMASATAAPLSVSRDASTVAAAASAAPARIIVRYKDNTAAAATSAGKSRVLSQAAGRTSSAALKAASFQHRRKLAVGADLFTVGGRPSRAELQTLVSALRADPAVEFAEIDEMMRPAAAPNDQYFAQYQWHLQATPGGINAPAAWETSQGEGVIVAVIDTGILPAHPDFEAGALLEGYDFITDTFVSRRPTAERVPGALDYGDWNDDANECTVSGSSWHGTHVSGTVAEATNNSIGMAGVAPKATILPIRALGRCGGYTSDIADAIIWASGGTVAGMPANPNPAQVINMSLGGGGACSTSGATQLAINGAVSRGTTVVVAAGNSNANAANYSPASCANVVNVGANRINGGRASYSNYGASVDISAPGGGGGVDGNPNGYVWQAMSLSDTGPTDGALSYGGMAGTSMAAPHVAGVVALVQSALVANDQAPLTPAAMEQLLKDTARAFPVSIPTSTPIGAGIVDPVAALAAALGDDTDPGQPGEPGGPQATPLTNKVALVGQSGGDKLYSFIAEAGKTLTIMTYGGTGDVSVHVKAGAEPTAAANDGFSTRAGNTETVRITAPVAGTYYIKLSGTYSGVTVTARQ</sequence>
<dbReference type="PROSITE" id="PS00138">
    <property type="entry name" value="SUBTILASE_SER"/>
    <property type="match status" value="1"/>
</dbReference>
<evidence type="ECO:0000259" key="14">
    <source>
        <dbReference type="Pfam" id="PF04151"/>
    </source>
</evidence>
<dbReference type="InterPro" id="IPR036852">
    <property type="entry name" value="Peptidase_S8/S53_dom_sf"/>
</dbReference>
<dbReference type="Proteomes" id="UP000050956">
    <property type="component" value="Unassembled WGS sequence"/>
</dbReference>
<keyword evidence="4 9" id="KW-0645">Protease</keyword>
<keyword evidence="5 12" id="KW-0732">Signal</keyword>
<comment type="similarity">
    <text evidence="2 9 10">Belongs to the peptidase S8 family.</text>
</comment>
<keyword evidence="7 9" id="KW-0720">Serine protease</keyword>
<feature type="active site" description="Charge relay system" evidence="9">
    <location>
        <position position="183"/>
    </location>
</feature>
<evidence type="ECO:0000256" key="1">
    <source>
        <dbReference type="ARBA" id="ARBA00004613"/>
    </source>
</evidence>
<dbReference type="InterPro" id="IPR050131">
    <property type="entry name" value="Peptidase_S8_subtilisin-like"/>
</dbReference>
<name>A0A0R0DF54_9GAMM</name>
<evidence type="ECO:0000256" key="12">
    <source>
        <dbReference type="SAM" id="SignalP"/>
    </source>
</evidence>
<dbReference type="InterPro" id="IPR007280">
    <property type="entry name" value="Peptidase_C_arc/bac"/>
</dbReference>
<dbReference type="PROSITE" id="PS51892">
    <property type="entry name" value="SUBTILASE"/>
    <property type="match status" value="1"/>
</dbReference>
<evidence type="ECO:0000256" key="9">
    <source>
        <dbReference type="PROSITE-ProRule" id="PRU01240"/>
    </source>
</evidence>
<feature type="signal peptide" evidence="12">
    <location>
        <begin position="1"/>
        <end position="31"/>
    </location>
</feature>
<evidence type="ECO:0000256" key="2">
    <source>
        <dbReference type="ARBA" id="ARBA00011073"/>
    </source>
</evidence>
<dbReference type="PROSITE" id="PS00136">
    <property type="entry name" value="SUBTILASE_ASP"/>
    <property type="match status" value="1"/>
</dbReference>
<dbReference type="InterPro" id="IPR000209">
    <property type="entry name" value="Peptidase_S8/S53_dom"/>
</dbReference>
<dbReference type="PATRIC" id="fig|336566.3.peg.1624"/>
<dbReference type="OrthoDB" id="9790784at2"/>
<comment type="subcellular location">
    <subcellularLocation>
        <location evidence="1">Secreted</location>
    </subcellularLocation>
</comment>
<feature type="domain" description="Peptidase C-terminal archaeal/bacterial" evidence="14">
    <location>
        <begin position="530"/>
        <end position="596"/>
    </location>
</feature>
<evidence type="ECO:0000313" key="16">
    <source>
        <dbReference type="Proteomes" id="UP000050956"/>
    </source>
</evidence>
<evidence type="ECO:0000313" key="15">
    <source>
        <dbReference type="EMBL" id="KRG76019.1"/>
    </source>
</evidence>
<comment type="caution">
    <text evidence="15">The sequence shown here is derived from an EMBL/GenBank/DDBJ whole genome shotgun (WGS) entry which is preliminary data.</text>
</comment>
<dbReference type="PANTHER" id="PTHR43806">
    <property type="entry name" value="PEPTIDASE S8"/>
    <property type="match status" value="1"/>
</dbReference>
<evidence type="ECO:0000256" key="5">
    <source>
        <dbReference type="ARBA" id="ARBA00022729"/>
    </source>
</evidence>
<feature type="chain" id="PRO_5006395642" evidence="12">
    <location>
        <begin position="32"/>
        <end position="607"/>
    </location>
</feature>
<dbReference type="GO" id="GO:0005576">
    <property type="term" value="C:extracellular region"/>
    <property type="evidence" value="ECO:0007669"/>
    <property type="project" value="UniProtKB-SubCell"/>
</dbReference>
<evidence type="ECO:0000256" key="3">
    <source>
        <dbReference type="ARBA" id="ARBA00022525"/>
    </source>
</evidence>
<keyword evidence="16" id="KW-1185">Reference proteome</keyword>
<dbReference type="AlphaFoldDB" id="A0A0R0DF54"/>
<dbReference type="GO" id="GO:0006508">
    <property type="term" value="P:proteolysis"/>
    <property type="evidence" value="ECO:0007669"/>
    <property type="project" value="UniProtKB-KW"/>
</dbReference>
<dbReference type="Gene3D" id="2.60.120.380">
    <property type="match status" value="1"/>
</dbReference>
<dbReference type="InterPro" id="IPR023828">
    <property type="entry name" value="Peptidase_S8_Ser-AS"/>
</dbReference>
<gene>
    <name evidence="15" type="ORF">ABB30_11010</name>
</gene>
<dbReference type="Pfam" id="PF00082">
    <property type="entry name" value="Peptidase_S8"/>
    <property type="match status" value="1"/>
</dbReference>
<feature type="domain" description="Peptidase S8/S53" evidence="13">
    <location>
        <begin position="174"/>
        <end position="468"/>
    </location>
</feature>
<dbReference type="STRING" id="336566.ABB30_11010"/>
<evidence type="ECO:0000259" key="13">
    <source>
        <dbReference type="Pfam" id="PF00082"/>
    </source>
</evidence>
<feature type="region of interest" description="Disordered" evidence="11">
    <location>
        <begin position="495"/>
        <end position="514"/>
    </location>
</feature>
<accession>A0A0R0DF54</accession>
<protein>
    <submittedName>
        <fullName evidence="15">Protease</fullName>
    </submittedName>
</protein>
<feature type="active site" description="Charge relay system" evidence="9">
    <location>
        <position position="429"/>
    </location>
</feature>
<keyword evidence="8" id="KW-0865">Zymogen</keyword>